<protein>
    <recommendedName>
        <fullName evidence="3">DUF1540 domain-containing protein</fullName>
    </recommendedName>
</protein>
<dbReference type="Proteomes" id="UP000030635">
    <property type="component" value="Plasmid pCBJ"/>
</dbReference>
<dbReference type="eggNOG" id="ENOG50315F9">
    <property type="taxonomic scope" value="Bacteria"/>
</dbReference>
<evidence type="ECO:0000313" key="1">
    <source>
        <dbReference type="EMBL" id="AIY85305.1"/>
    </source>
</evidence>
<keyword evidence="1" id="KW-0614">Plasmid</keyword>
<dbReference type="EMBL" id="CP006906">
    <property type="protein sequence ID" value="AIY85305.1"/>
    <property type="molecule type" value="Genomic_DNA"/>
</dbReference>
<accession>A0A0A7G2R7</accession>
<reference evidence="1 2" key="1">
    <citation type="journal article" date="2015" name="Infect. Genet. Evol.">
        <title>Genomic sequences of six botulinum neurotoxin-producing strains representing three clostridial species illustrate the mobility and diversity of botulinum neurotoxin genes.</title>
        <authorList>
            <person name="Smith T.J."/>
            <person name="Hill K.K."/>
            <person name="Xie G."/>
            <person name="Foley B.T."/>
            <person name="Williamson C.H."/>
            <person name="Foster J.T."/>
            <person name="Johnson S.L."/>
            <person name="Chertkov O."/>
            <person name="Teshima H."/>
            <person name="Gibbons H.S."/>
            <person name="Johnsky L.A."/>
            <person name="Karavis M.A."/>
            <person name="Smith L.A."/>
        </authorList>
    </citation>
    <scope>NUCLEOTIDE SEQUENCE [LARGE SCALE GENOMIC DNA]</scope>
    <source>
        <strain evidence="1">Sullivan</strain>
        <plasmid evidence="2">Plasmid pCBJ</plasmid>
    </source>
</reference>
<dbReference type="KEGG" id="cbv:U729_3101"/>
<gene>
    <name evidence="1" type="ORF">U729_3101</name>
</gene>
<keyword evidence="2" id="KW-1185">Reference proteome</keyword>
<geneLocation type="plasmid" evidence="1 2">
    <name>pCBJ</name>
</geneLocation>
<dbReference type="AlphaFoldDB" id="A0A0A7G2R7"/>
<proteinExistence type="predicted"/>
<dbReference type="HOGENOM" id="CLU_2971223_0_0_9"/>
<evidence type="ECO:0008006" key="3">
    <source>
        <dbReference type="Google" id="ProtNLM"/>
    </source>
</evidence>
<organism evidence="1 2">
    <name type="scientific">Clostridium baratii str. Sullivan</name>
    <dbReference type="NCBI Taxonomy" id="1415775"/>
    <lineage>
        <taxon>Bacteria</taxon>
        <taxon>Bacillati</taxon>
        <taxon>Bacillota</taxon>
        <taxon>Clostridia</taxon>
        <taxon>Eubacteriales</taxon>
        <taxon>Clostridiaceae</taxon>
        <taxon>Clostridium</taxon>
    </lineage>
</organism>
<evidence type="ECO:0000313" key="2">
    <source>
        <dbReference type="Proteomes" id="UP000030635"/>
    </source>
</evidence>
<dbReference type="RefSeq" id="WP_158380627.1">
    <property type="nucleotide sequence ID" value="NZ_CP006906.1"/>
</dbReference>
<name>A0A0A7G2R7_9CLOT</name>
<sequence length="58" mass="6305">MNTIHICGNFAKEGECGTCKHMLLAGCVTGVCEANEYEDCITTNKCICGKYEEGQPQD</sequence>